<dbReference type="Gene3D" id="1.10.630.10">
    <property type="entry name" value="Cytochrome P450"/>
    <property type="match status" value="1"/>
</dbReference>
<dbReference type="InterPro" id="IPR017972">
    <property type="entry name" value="Cyt_P450_CS"/>
</dbReference>
<organism evidence="9">
    <name type="scientific">Panicum hallii</name>
    <dbReference type="NCBI Taxonomy" id="206008"/>
    <lineage>
        <taxon>Eukaryota</taxon>
        <taxon>Viridiplantae</taxon>
        <taxon>Streptophyta</taxon>
        <taxon>Embryophyta</taxon>
        <taxon>Tracheophyta</taxon>
        <taxon>Spermatophyta</taxon>
        <taxon>Magnoliopsida</taxon>
        <taxon>Liliopsida</taxon>
        <taxon>Poales</taxon>
        <taxon>Poaceae</taxon>
        <taxon>PACMAD clade</taxon>
        <taxon>Panicoideae</taxon>
        <taxon>Panicodae</taxon>
        <taxon>Paniceae</taxon>
        <taxon>Panicinae</taxon>
        <taxon>Panicum</taxon>
        <taxon>Panicum sect. Panicum</taxon>
    </lineage>
</organism>
<gene>
    <name evidence="9" type="ORF">PAHAL_9G010600</name>
</gene>
<evidence type="ECO:0000256" key="3">
    <source>
        <dbReference type="ARBA" id="ARBA00022723"/>
    </source>
</evidence>
<feature type="binding site" description="axial binding residue" evidence="7">
    <location>
        <position position="460"/>
    </location>
    <ligand>
        <name>heme</name>
        <dbReference type="ChEBI" id="CHEBI:30413"/>
    </ligand>
    <ligandPart>
        <name>Fe</name>
        <dbReference type="ChEBI" id="CHEBI:18248"/>
    </ligandPart>
</feature>
<dbReference type="PROSITE" id="PS00086">
    <property type="entry name" value="CYTOCHROME_P450"/>
    <property type="match status" value="1"/>
</dbReference>
<dbReference type="InterPro" id="IPR002401">
    <property type="entry name" value="Cyt_P450_E_grp-I"/>
</dbReference>
<reference evidence="9" key="1">
    <citation type="submission" date="2018-04" db="EMBL/GenBank/DDBJ databases">
        <title>WGS assembly of Panicum hallii.</title>
        <authorList>
            <person name="Lovell J."/>
            <person name="Jenkins J."/>
            <person name="Lowry D."/>
            <person name="Mamidi S."/>
            <person name="Sreedasyam A."/>
            <person name="Weng X."/>
            <person name="Barry K."/>
            <person name="Bonette J."/>
            <person name="Campitelli B."/>
            <person name="Daum C."/>
            <person name="Gordon S."/>
            <person name="Gould B."/>
            <person name="Lipzen A."/>
            <person name="Macqueen A."/>
            <person name="Palacio-Mejia J."/>
            <person name="Plott C."/>
            <person name="Shakirov E."/>
            <person name="Shu S."/>
            <person name="Yoshinaga Y."/>
            <person name="Zane M."/>
            <person name="Rokhsar D."/>
            <person name="Grimwood J."/>
            <person name="Schmutz J."/>
            <person name="Juenger T."/>
        </authorList>
    </citation>
    <scope>NUCLEOTIDE SEQUENCE [LARGE SCALE GENOMIC DNA]</scope>
    <source>
        <strain evidence="9">FIL2</strain>
    </source>
</reference>
<dbReference type="Proteomes" id="UP000243499">
    <property type="component" value="Chromosome 9"/>
</dbReference>
<dbReference type="SUPFAM" id="SSF48264">
    <property type="entry name" value="Cytochrome P450"/>
    <property type="match status" value="1"/>
</dbReference>
<dbReference type="PANTHER" id="PTHR47955">
    <property type="entry name" value="CYTOCHROME P450 FAMILY 71 PROTEIN"/>
    <property type="match status" value="1"/>
</dbReference>
<dbReference type="InterPro" id="IPR036396">
    <property type="entry name" value="Cyt_P450_sf"/>
</dbReference>
<dbReference type="GO" id="GO:0005506">
    <property type="term" value="F:iron ion binding"/>
    <property type="evidence" value="ECO:0007669"/>
    <property type="project" value="InterPro"/>
</dbReference>
<name>A0A2S3IG56_9POAL</name>
<evidence type="ECO:0008006" key="10">
    <source>
        <dbReference type="Google" id="ProtNLM"/>
    </source>
</evidence>
<evidence type="ECO:0000313" key="9">
    <source>
        <dbReference type="EMBL" id="PAN44001.1"/>
    </source>
</evidence>
<dbReference type="AlphaFoldDB" id="A0A2S3IG56"/>
<sequence length="517" mass="57919">MAIMSLVDCLLPHQQWQWQLTFSVILLAHALATKRRGFSSTGRRLQLPPGPRGLPVLGNLHQIMGALPHRSLRALARQHGPVMQLRLGSVPTVVVSSAEAAREVMKAHDADCCSRPDTPGARRMSYGHKDVASAPYGECWREMRRLFVVELLSMRRVHATWYAREAEVDKLIGRLSSAGGIPVYLQDHIFRLMDGIIGTVALGSIYGSEQFAHKKHFHVLFDEAMGVKSSFSAEDYFPNVAGRLVDRLTGLVARREKVFWEFDAFFDKIIDEHLVSPSRGTPENSPDFVDVLIGLTKENKQGSFRFTRDHIKGMLSDTFIGGVDTSSVTMVWAMAELIRNPRVLKKVQDEIRAAVGDKERVQPDDLPKLRYFKMVLKETLRLHPPAPLLAPRESLRHVRICGYDVPAKTRLFVNVWAIGRDPAIWSDPEVFDPERFEGSDADFNGAHFELLPFGAGRRMCPGMAMGAATVEFTLANLLHCFDWELPEGMTAEDVSMEEAGGLTVNKKVPLVLVPTRY</sequence>
<dbReference type="GO" id="GO:0016705">
    <property type="term" value="F:oxidoreductase activity, acting on paired donors, with incorporation or reduction of molecular oxygen"/>
    <property type="evidence" value="ECO:0007669"/>
    <property type="project" value="InterPro"/>
</dbReference>
<evidence type="ECO:0000256" key="1">
    <source>
        <dbReference type="ARBA" id="ARBA00010617"/>
    </source>
</evidence>
<comment type="cofactor">
    <cofactor evidence="7">
        <name>heme</name>
        <dbReference type="ChEBI" id="CHEBI:30413"/>
    </cofactor>
</comment>
<evidence type="ECO:0000256" key="7">
    <source>
        <dbReference type="PIRSR" id="PIRSR602401-1"/>
    </source>
</evidence>
<protein>
    <recommendedName>
        <fullName evidence="10">4-hydroxyphenylacetaldehyde oxime monooxygenase</fullName>
    </recommendedName>
</protein>
<proteinExistence type="inferred from homology"/>
<dbReference type="PRINTS" id="PR00385">
    <property type="entry name" value="P450"/>
</dbReference>
<keyword evidence="6 8" id="KW-0503">Monooxygenase</keyword>
<comment type="similarity">
    <text evidence="1 8">Belongs to the cytochrome P450 family.</text>
</comment>
<dbReference type="Gramene" id="PAN44001">
    <property type="protein sequence ID" value="PAN44001"/>
    <property type="gene ID" value="PAHAL_9G010600"/>
</dbReference>
<dbReference type="GO" id="GO:0004497">
    <property type="term" value="F:monooxygenase activity"/>
    <property type="evidence" value="ECO:0007669"/>
    <property type="project" value="UniProtKB-KW"/>
</dbReference>
<accession>A0A2S3IG56</accession>
<dbReference type="FunFam" id="1.10.630.10:FF:000043">
    <property type="entry name" value="Cytochrome P450 99A2"/>
    <property type="match status" value="1"/>
</dbReference>
<dbReference type="Pfam" id="PF00067">
    <property type="entry name" value="p450"/>
    <property type="match status" value="1"/>
</dbReference>
<evidence type="ECO:0000256" key="2">
    <source>
        <dbReference type="ARBA" id="ARBA00022617"/>
    </source>
</evidence>
<dbReference type="PRINTS" id="PR00463">
    <property type="entry name" value="EP450I"/>
</dbReference>
<evidence type="ECO:0000256" key="6">
    <source>
        <dbReference type="ARBA" id="ARBA00023033"/>
    </source>
</evidence>
<keyword evidence="5 7" id="KW-0408">Iron</keyword>
<evidence type="ECO:0000256" key="5">
    <source>
        <dbReference type="ARBA" id="ARBA00023004"/>
    </source>
</evidence>
<dbReference type="GO" id="GO:0020037">
    <property type="term" value="F:heme binding"/>
    <property type="evidence" value="ECO:0007669"/>
    <property type="project" value="InterPro"/>
</dbReference>
<keyword evidence="2 7" id="KW-0349">Heme</keyword>
<dbReference type="InterPro" id="IPR001128">
    <property type="entry name" value="Cyt_P450"/>
</dbReference>
<dbReference type="PANTHER" id="PTHR47955:SF11">
    <property type="entry name" value="4-HYDROXYPHENYLACETALDEHYDE OXIME MONOOXYGENASE"/>
    <property type="match status" value="1"/>
</dbReference>
<keyword evidence="4 8" id="KW-0560">Oxidoreductase</keyword>
<keyword evidence="3 7" id="KW-0479">Metal-binding</keyword>
<evidence type="ECO:0000256" key="4">
    <source>
        <dbReference type="ARBA" id="ARBA00023002"/>
    </source>
</evidence>
<dbReference type="EMBL" id="CM008054">
    <property type="protein sequence ID" value="PAN44001.1"/>
    <property type="molecule type" value="Genomic_DNA"/>
</dbReference>
<evidence type="ECO:0000256" key="8">
    <source>
        <dbReference type="RuleBase" id="RU000461"/>
    </source>
</evidence>
<dbReference type="CDD" id="cd11072">
    <property type="entry name" value="CYP71-like"/>
    <property type="match status" value="1"/>
</dbReference>